<protein>
    <recommendedName>
        <fullName evidence="3">Haemolysin XhlA</fullName>
    </recommendedName>
</protein>
<reference evidence="2" key="1">
    <citation type="submission" date="2019-02" db="EMBL/GenBank/DDBJ databases">
        <authorList>
            <person name="Gruber-Vodicka R. H."/>
            <person name="Seah K. B. B."/>
        </authorList>
    </citation>
    <scope>NUCLEOTIDE SEQUENCE</scope>
    <source>
        <strain evidence="2">BECK_BY2</strain>
        <strain evidence="1">BECK_BY3</strain>
    </source>
</reference>
<sequence>MLENDIFEQWLDDEAQRVLARLKANQPLNQDDKLVIVLKGQMNHFHHLDVDLREEIAESRIDMDKRFEAMDKRFEAIDQRFEIIDQRFETITMEIKHLYQAINTQTWKMIGAIGLIAVLLKLIDQF</sequence>
<dbReference type="EMBL" id="CAADFY010000159">
    <property type="protein sequence ID" value="VFK58948.1"/>
    <property type="molecule type" value="Genomic_DNA"/>
</dbReference>
<evidence type="ECO:0000313" key="1">
    <source>
        <dbReference type="EMBL" id="VFK58948.1"/>
    </source>
</evidence>
<dbReference type="AlphaFoldDB" id="A0A451ANB8"/>
<accession>A0A451ANB8</accession>
<proteinExistence type="predicted"/>
<organism evidence="2">
    <name type="scientific">Candidatus Kentrum sp. TUN</name>
    <dbReference type="NCBI Taxonomy" id="2126343"/>
    <lineage>
        <taxon>Bacteria</taxon>
        <taxon>Pseudomonadati</taxon>
        <taxon>Pseudomonadota</taxon>
        <taxon>Gammaproteobacteria</taxon>
        <taxon>Candidatus Kentrum</taxon>
    </lineage>
</organism>
<dbReference type="Gene3D" id="6.10.250.2540">
    <property type="match status" value="1"/>
</dbReference>
<gene>
    <name evidence="2" type="ORF">BECKTUN1418E_GA0071001_11541</name>
    <name evidence="1" type="ORF">BECKTUN1418F_GA0071002_11591</name>
</gene>
<dbReference type="EMBL" id="CAADFV010000154">
    <property type="protein sequence ID" value="VFK67546.1"/>
    <property type="molecule type" value="Genomic_DNA"/>
</dbReference>
<name>A0A451ANB8_9GAMM</name>
<evidence type="ECO:0000313" key="2">
    <source>
        <dbReference type="EMBL" id="VFK67546.1"/>
    </source>
</evidence>
<evidence type="ECO:0008006" key="3">
    <source>
        <dbReference type="Google" id="ProtNLM"/>
    </source>
</evidence>